<dbReference type="Proteomes" id="UP000515140">
    <property type="component" value="Unplaced"/>
</dbReference>
<keyword evidence="2" id="KW-1185">Reference proteome</keyword>
<dbReference type="GeneID" id="110214126"/>
<feature type="compositionally biased region" description="Acidic residues" evidence="1">
    <location>
        <begin position="103"/>
        <end position="123"/>
    </location>
</feature>
<dbReference type="InParanoid" id="A0A6P5KX77"/>
<name>A0A6P5KX77_PHACI</name>
<organism evidence="2 3">
    <name type="scientific">Phascolarctos cinereus</name>
    <name type="common">Koala</name>
    <dbReference type="NCBI Taxonomy" id="38626"/>
    <lineage>
        <taxon>Eukaryota</taxon>
        <taxon>Metazoa</taxon>
        <taxon>Chordata</taxon>
        <taxon>Craniata</taxon>
        <taxon>Vertebrata</taxon>
        <taxon>Euteleostomi</taxon>
        <taxon>Mammalia</taxon>
        <taxon>Metatheria</taxon>
        <taxon>Diprotodontia</taxon>
        <taxon>Phascolarctidae</taxon>
        <taxon>Phascolarctos</taxon>
    </lineage>
</organism>
<feature type="region of interest" description="Disordered" evidence="1">
    <location>
        <begin position="65"/>
        <end position="132"/>
    </location>
</feature>
<dbReference type="RefSeq" id="XP_020850498.1">
    <property type="nucleotide sequence ID" value="XM_020994839.1"/>
</dbReference>
<sequence>MEAELGLMRLRLPRLTRKPSRLSKSPRTMGPASFWKLGRAWPRFLLPVSLLILLLALVAAVEDPLSNKRTLQTEDENEGNGLESESLDNPDSDSSQNFAGEDAGSEETADMEDEAEENEEDESPFQKKAQGL</sequence>
<gene>
    <name evidence="3" type="primary">LOC110214126</name>
</gene>
<evidence type="ECO:0000256" key="1">
    <source>
        <dbReference type="SAM" id="MobiDB-lite"/>
    </source>
</evidence>
<proteinExistence type="predicted"/>
<dbReference type="KEGG" id="pcw:110214126"/>
<accession>A0A6P5KX77</accession>
<dbReference type="AlphaFoldDB" id="A0A6P5KX77"/>
<reference evidence="3" key="1">
    <citation type="submission" date="2025-08" db="UniProtKB">
        <authorList>
            <consortium name="RefSeq"/>
        </authorList>
    </citation>
    <scope>IDENTIFICATION</scope>
    <source>
        <tissue evidence="3">Spleen</tissue>
    </source>
</reference>
<evidence type="ECO:0000313" key="2">
    <source>
        <dbReference type="Proteomes" id="UP000515140"/>
    </source>
</evidence>
<protein>
    <submittedName>
        <fullName evidence="3">Uncharacterized protein LOC110214126 isoform X1</fullName>
    </submittedName>
</protein>
<evidence type="ECO:0000313" key="3">
    <source>
        <dbReference type="RefSeq" id="XP_020850498.1"/>
    </source>
</evidence>